<dbReference type="GO" id="GO:0000981">
    <property type="term" value="F:DNA-binding transcription factor activity, RNA polymerase II-specific"/>
    <property type="evidence" value="ECO:0007669"/>
    <property type="project" value="TreeGrafter"/>
</dbReference>
<feature type="region of interest" description="Disordered" evidence="6">
    <location>
        <begin position="439"/>
        <end position="485"/>
    </location>
</feature>
<feature type="compositionally biased region" description="Low complexity" evidence="6">
    <location>
        <begin position="349"/>
        <end position="390"/>
    </location>
</feature>
<keyword evidence="5" id="KW-0539">Nucleus</keyword>
<dbReference type="PANTHER" id="PTHR15741">
    <property type="entry name" value="BASIC HELIX-LOOP-HELIX ZIP TRANSCRIPTION FACTOR"/>
    <property type="match status" value="1"/>
</dbReference>
<proteinExistence type="predicted"/>
<dbReference type="PROSITE" id="PS50888">
    <property type="entry name" value="BHLH"/>
    <property type="match status" value="1"/>
</dbReference>
<dbReference type="SMART" id="SM00353">
    <property type="entry name" value="HLH"/>
    <property type="match status" value="1"/>
</dbReference>
<accession>A0A1X2GK93</accession>
<feature type="compositionally biased region" description="Low complexity" evidence="6">
    <location>
        <begin position="150"/>
        <end position="170"/>
    </location>
</feature>
<dbReference type="OrthoDB" id="5778525at2759"/>
<dbReference type="GO" id="GO:0046983">
    <property type="term" value="F:protein dimerization activity"/>
    <property type="evidence" value="ECO:0007669"/>
    <property type="project" value="InterPro"/>
</dbReference>
<evidence type="ECO:0000256" key="1">
    <source>
        <dbReference type="ARBA" id="ARBA00004123"/>
    </source>
</evidence>
<feature type="domain" description="BHLH" evidence="7">
    <location>
        <begin position="260"/>
        <end position="311"/>
    </location>
</feature>
<name>A0A1X2GK93_9FUNG</name>
<evidence type="ECO:0000256" key="6">
    <source>
        <dbReference type="SAM" id="MobiDB-lite"/>
    </source>
</evidence>
<evidence type="ECO:0000313" key="9">
    <source>
        <dbReference type="Proteomes" id="UP000242146"/>
    </source>
</evidence>
<organism evidence="8 9">
    <name type="scientific">Hesseltinella vesiculosa</name>
    <dbReference type="NCBI Taxonomy" id="101127"/>
    <lineage>
        <taxon>Eukaryota</taxon>
        <taxon>Fungi</taxon>
        <taxon>Fungi incertae sedis</taxon>
        <taxon>Mucoromycota</taxon>
        <taxon>Mucoromycotina</taxon>
        <taxon>Mucoromycetes</taxon>
        <taxon>Mucorales</taxon>
        <taxon>Cunninghamellaceae</taxon>
        <taxon>Hesseltinella</taxon>
    </lineage>
</organism>
<comment type="subcellular location">
    <subcellularLocation>
        <location evidence="1">Nucleus</location>
    </subcellularLocation>
</comment>
<keyword evidence="4" id="KW-0804">Transcription</keyword>
<dbReference type="EMBL" id="MCGT01000011">
    <property type="protein sequence ID" value="ORX55725.1"/>
    <property type="molecule type" value="Genomic_DNA"/>
</dbReference>
<gene>
    <name evidence="8" type="ORF">DM01DRAFT_1406905</name>
</gene>
<reference evidence="8 9" key="1">
    <citation type="submission" date="2016-07" db="EMBL/GenBank/DDBJ databases">
        <title>Pervasive Adenine N6-methylation of Active Genes in Fungi.</title>
        <authorList>
            <consortium name="DOE Joint Genome Institute"/>
            <person name="Mondo S.J."/>
            <person name="Dannebaum R.O."/>
            <person name="Kuo R.C."/>
            <person name="Labutti K."/>
            <person name="Haridas S."/>
            <person name="Kuo A."/>
            <person name="Salamov A."/>
            <person name="Ahrendt S.R."/>
            <person name="Lipzen A."/>
            <person name="Sullivan W."/>
            <person name="Andreopoulos W.B."/>
            <person name="Clum A."/>
            <person name="Lindquist E."/>
            <person name="Daum C."/>
            <person name="Ramamoorthy G.K."/>
            <person name="Gryganskyi A."/>
            <person name="Culley D."/>
            <person name="Magnuson J.K."/>
            <person name="James T.Y."/>
            <person name="O'Malley M.A."/>
            <person name="Stajich J.E."/>
            <person name="Spatafora J.W."/>
            <person name="Visel A."/>
            <person name="Grigoriev I.V."/>
        </authorList>
    </citation>
    <scope>NUCLEOTIDE SEQUENCE [LARGE SCALE GENOMIC DNA]</scope>
    <source>
        <strain evidence="8 9">NRRL 3301</strain>
    </source>
</reference>
<evidence type="ECO:0000256" key="4">
    <source>
        <dbReference type="ARBA" id="ARBA00023163"/>
    </source>
</evidence>
<dbReference type="STRING" id="101127.A0A1X2GK93"/>
<dbReference type="InterPro" id="IPR011598">
    <property type="entry name" value="bHLH_dom"/>
</dbReference>
<dbReference type="Proteomes" id="UP000242146">
    <property type="component" value="Unassembled WGS sequence"/>
</dbReference>
<evidence type="ECO:0000259" key="7">
    <source>
        <dbReference type="PROSITE" id="PS50888"/>
    </source>
</evidence>
<keyword evidence="2" id="KW-0805">Transcription regulation</keyword>
<comment type="caution">
    <text evidence="8">The sequence shown here is derived from an EMBL/GenBank/DDBJ whole genome shotgun (WGS) entry which is preliminary data.</text>
</comment>
<evidence type="ECO:0000256" key="3">
    <source>
        <dbReference type="ARBA" id="ARBA00023125"/>
    </source>
</evidence>
<dbReference type="SUPFAM" id="SSF47459">
    <property type="entry name" value="HLH, helix-loop-helix DNA-binding domain"/>
    <property type="match status" value="1"/>
</dbReference>
<evidence type="ECO:0000256" key="5">
    <source>
        <dbReference type="ARBA" id="ARBA00023242"/>
    </source>
</evidence>
<evidence type="ECO:0000256" key="2">
    <source>
        <dbReference type="ARBA" id="ARBA00023015"/>
    </source>
</evidence>
<feature type="region of interest" description="Disordered" evidence="6">
    <location>
        <begin position="205"/>
        <end position="250"/>
    </location>
</feature>
<feature type="compositionally biased region" description="Low complexity" evidence="6">
    <location>
        <begin position="440"/>
        <end position="454"/>
    </location>
</feature>
<keyword evidence="9" id="KW-1185">Reference proteome</keyword>
<protein>
    <recommendedName>
        <fullName evidence="7">BHLH domain-containing protein</fullName>
    </recommendedName>
</protein>
<dbReference type="InterPro" id="IPR036638">
    <property type="entry name" value="HLH_DNA-bd_sf"/>
</dbReference>
<dbReference type="AlphaFoldDB" id="A0A1X2GK93"/>
<dbReference type="PANTHER" id="PTHR15741:SF27">
    <property type="entry name" value="TRANSCRIPTION FACTOR AP-4"/>
    <property type="match status" value="1"/>
</dbReference>
<dbReference type="Pfam" id="PF00010">
    <property type="entry name" value="HLH"/>
    <property type="match status" value="1"/>
</dbReference>
<feature type="region of interest" description="Disordered" evidence="6">
    <location>
        <begin position="341"/>
        <end position="396"/>
    </location>
</feature>
<feature type="compositionally biased region" description="Low complexity" evidence="6">
    <location>
        <begin position="220"/>
        <end position="234"/>
    </location>
</feature>
<dbReference type="InterPro" id="IPR052207">
    <property type="entry name" value="Max-like/E-box_TFs"/>
</dbReference>
<keyword evidence="3" id="KW-0238">DNA-binding</keyword>
<dbReference type="GO" id="GO:0000978">
    <property type="term" value="F:RNA polymerase II cis-regulatory region sequence-specific DNA binding"/>
    <property type="evidence" value="ECO:0007669"/>
    <property type="project" value="TreeGrafter"/>
</dbReference>
<dbReference type="GO" id="GO:0005634">
    <property type="term" value="C:nucleus"/>
    <property type="evidence" value="ECO:0007669"/>
    <property type="project" value="UniProtKB-SubCell"/>
</dbReference>
<dbReference type="Gene3D" id="4.10.280.10">
    <property type="entry name" value="Helix-loop-helix DNA-binding domain"/>
    <property type="match status" value="1"/>
</dbReference>
<feature type="region of interest" description="Disordered" evidence="6">
    <location>
        <begin position="147"/>
        <end position="170"/>
    </location>
</feature>
<sequence>MDYPSSDWLYSQHEPLQEPVPFEDFQVSFGLEPGFSMPMPSDLPPPMPPSLQHNDLMQDGEPMDSLPLLDENDQRAFSQFLDAFFVDNDAPMETAEQMASQFSSYYDAPPPPLSLDDDEFRRSNILHSLDQQKQLHQRLNRVVQQQARENPLLNNLNPTSTSDPHPMMSHSFHPHPATTAPHSNAIFLQQGHQVAAPFIGKPAANHRYHHSPYPLPTTASSPPSQSLDSPSSPSYRGRPNKNYSSSTRRIKHKELLTEEEKRNNHIASEQKRRSTIRNGFKDLTDIVPTLKNINNSKSTVLFKAVDYIKYLEKRNKNLRDKISGLEVRVKVEGRVNNLLMAPSYQQDNSPSSTSSASSASAHSLVASLPTTSSHRHLSSTSQPPTTYTPSRDIPAPTINNDVSAVLKAHKAQQNQLLALQEQLQYHQQLLARQQDIPLASSSSTSSSSHSSPQSADLYQSRWPFDNAASTKKVKMEPDGPVQVTA</sequence>
<evidence type="ECO:0000313" key="8">
    <source>
        <dbReference type="EMBL" id="ORX55725.1"/>
    </source>
</evidence>